<evidence type="ECO:0000313" key="2">
    <source>
        <dbReference type="Proteomes" id="UP001281147"/>
    </source>
</evidence>
<dbReference type="EMBL" id="JAUTXU010000248">
    <property type="protein sequence ID" value="KAK3696021.1"/>
    <property type="molecule type" value="Genomic_DNA"/>
</dbReference>
<evidence type="ECO:0000313" key="1">
    <source>
        <dbReference type="EMBL" id="KAK3696021.1"/>
    </source>
</evidence>
<accession>A0ACC3MHT9</accession>
<keyword evidence="2" id="KW-1185">Reference proteome</keyword>
<sequence length="655" mass="74323">MTKAFATSILQDKKYLESKLAQYGDIVRAKWKKLSRDKRECLLLESQPTMYLHKYPVPRIANNMDAEIRQGEKLRLTSGLQQLKATLVTQKRIKDGIMLPYLNVEELREDPMKLLNLLYHRSTSSPGEWVMLDVAQMKGAFETGNLCREYNENCIIMFGERYGELIAYNREQCHRWDCIGFPRANLVLEAQAVLMHFLRNITDLIITASSARSQSASATGDVAWASMVSNGLKASGEVECWSTFVNQPFSLPQVLDAGSCLNSARAHLAAAEDHFRFLQTEPTYIHDLIAQQLRGEHMSLMPVDTKWEMIVADLMVYPIKHVRQLSDLVSECEHALKVFECYQFQAQPGSAMPTECERASGALEFLTINLYHHERIQLEQLLRQSPGFHRNFRYVNADGGKYGSLLRNISNGKESVNTTYFRDEPLLWALMNLTKNPEDDDAIDVPFLFGFVDDYLARSSAKERSRIDPTLYDLLGRMALYMEVVVRRRTWRLWRSTPGNLTGAESNKLITLLKTFYEQPLAKGKRDQAWLDAATVSRKYLSSFWEEAASVRKREVTGVGFSAEDIEEDVQRLRAEASSDHLTELRVEKDLITALIATEKAKRADTQANGANQLVWGPAAASMAELAKGHSKIKTRPDKASDAANPTTIVDRGRF</sequence>
<dbReference type="Proteomes" id="UP001281147">
    <property type="component" value="Unassembled WGS sequence"/>
</dbReference>
<reference evidence="1" key="1">
    <citation type="submission" date="2023-07" db="EMBL/GenBank/DDBJ databases">
        <title>Black Yeasts Isolated from many extreme environments.</title>
        <authorList>
            <person name="Coleine C."/>
            <person name="Stajich J.E."/>
            <person name="Selbmann L."/>
        </authorList>
    </citation>
    <scope>NUCLEOTIDE SEQUENCE</scope>
    <source>
        <strain evidence="1">CCFEE 5714</strain>
    </source>
</reference>
<proteinExistence type="predicted"/>
<organism evidence="1 2">
    <name type="scientific">Vermiconidia calcicola</name>
    <dbReference type="NCBI Taxonomy" id="1690605"/>
    <lineage>
        <taxon>Eukaryota</taxon>
        <taxon>Fungi</taxon>
        <taxon>Dikarya</taxon>
        <taxon>Ascomycota</taxon>
        <taxon>Pezizomycotina</taxon>
        <taxon>Dothideomycetes</taxon>
        <taxon>Dothideomycetidae</taxon>
        <taxon>Mycosphaerellales</taxon>
        <taxon>Extremaceae</taxon>
        <taxon>Vermiconidia</taxon>
    </lineage>
</organism>
<gene>
    <name evidence="1" type="ORF">LTR37_018163</name>
</gene>
<comment type="caution">
    <text evidence="1">The sequence shown here is derived from an EMBL/GenBank/DDBJ whole genome shotgun (WGS) entry which is preliminary data.</text>
</comment>
<protein>
    <submittedName>
        <fullName evidence="1">Uncharacterized protein</fullName>
    </submittedName>
</protein>
<name>A0ACC3MHT9_9PEZI</name>